<organism evidence="3 4">
    <name type="scientific">Agrococcus casei LMG 22410</name>
    <dbReference type="NCBI Taxonomy" id="1255656"/>
    <lineage>
        <taxon>Bacteria</taxon>
        <taxon>Bacillati</taxon>
        <taxon>Actinomycetota</taxon>
        <taxon>Actinomycetes</taxon>
        <taxon>Micrococcales</taxon>
        <taxon>Microbacteriaceae</taxon>
        <taxon>Agrococcus</taxon>
    </lineage>
</organism>
<keyword evidence="2" id="KW-0472">Membrane</keyword>
<gene>
    <name evidence="3" type="ORF">CZ674_09615</name>
</gene>
<accession>A0A1R4G7J7</accession>
<evidence type="ECO:0000313" key="3">
    <source>
        <dbReference type="EMBL" id="SJM64045.1"/>
    </source>
</evidence>
<dbReference type="OrthoDB" id="5054050at2"/>
<sequence>MHHQPEPSSAADASKSDTPPAAEHERTQYARILRSTRVVAIISACVIILAALLQLFAFDELVAGLVIAAVLAAVICLFSVWNIVSYSPAAMQRLRGLAEQAGGQFTLWKPGRSNFDAVPFKYDVEQERFGVVNVAPHSIPVEIGHLSSQVTARFRAPGGRRRAYVVYKLPERLPHMIFSFGHQAKLLGVRVVPEQWDRSQRVDMGQDGRCKLFVAEGGEPVARRFLSPNMMQLFKRLGRDFDIEIKGHHLYLIANRSTAAGSQRRWKKQRALIDELAATLASSSMWEYLRKNSRRLNVRNTEIRADIKRAVTIFFSVLAAITVVIILIVLTASGLLERPGF</sequence>
<keyword evidence="2" id="KW-1133">Transmembrane helix</keyword>
<dbReference type="AlphaFoldDB" id="A0A1R4G7J7"/>
<dbReference type="RefSeq" id="WP_086992322.1">
    <property type="nucleotide sequence ID" value="NZ_FUHU01000038.1"/>
</dbReference>
<reference evidence="3 4" key="1">
    <citation type="submission" date="2017-02" db="EMBL/GenBank/DDBJ databases">
        <authorList>
            <person name="Peterson S.W."/>
        </authorList>
    </citation>
    <scope>NUCLEOTIDE SEQUENCE [LARGE SCALE GENOMIC DNA]</scope>
    <source>
        <strain evidence="3 4">LMG 22410</strain>
    </source>
</reference>
<evidence type="ECO:0000256" key="1">
    <source>
        <dbReference type="SAM" id="MobiDB-lite"/>
    </source>
</evidence>
<keyword evidence="2" id="KW-0812">Transmembrane</keyword>
<proteinExistence type="predicted"/>
<feature type="transmembrane region" description="Helical" evidence="2">
    <location>
        <begin position="63"/>
        <end position="84"/>
    </location>
</feature>
<feature type="region of interest" description="Disordered" evidence="1">
    <location>
        <begin position="1"/>
        <end position="22"/>
    </location>
</feature>
<protein>
    <recommendedName>
        <fullName evidence="5">DUF3137 domain-containing protein</fullName>
    </recommendedName>
</protein>
<keyword evidence="4" id="KW-1185">Reference proteome</keyword>
<dbReference type="EMBL" id="FUHU01000038">
    <property type="protein sequence ID" value="SJM64045.1"/>
    <property type="molecule type" value="Genomic_DNA"/>
</dbReference>
<dbReference type="GeneID" id="303173474"/>
<evidence type="ECO:0008006" key="5">
    <source>
        <dbReference type="Google" id="ProtNLM"/>
    </source>
</evidence>
<evidence type="ECO:0000256" key="2">
    <source>
        <dbReference type="SAM" id="Phobius"/>
    </source>
</evidence>
<dbReference type="Proteomes" id="UP000195787">
    <property type="component" value="Unassembled WGS sequence"/>
</dbReference>
<feature type="transmembrane region" description="Helical" evidence="2">
    <location>
        <begin position="313"/>
        <end position="336"/>
    </location>
</feature>
<name>A0A1R4G7J7_9MICO</name>
<evidence type="ECO:0000313" key="4">
    <source>
        <dbReference type="Proteomes" id="UP000195787"/>
    </source>
</evidence>
<feature type="transmembrane region" description="Helical" evidence="2">
    <location>
        <begin position="38"/>
        <end position="57"/>
    </location>
</feature>